<evidence type="ECO:0000313" key="2">
    <source>
        <dbReference type="EMBL" id="CAF1012582.1"/>
    </source>
</evidence>
<keyword evidence="3" id="KW-1185">Reference proteome</keyword>
<feature type="compositionally biased region" description="Low complexity" evidence="1">
    <location>
        <begin position="7"/>
        <end position="19"/>
    </location>
</feature>
<evidence type="ECO:0000313" key="3">
    <source>
        <dbReference type="Proteomes" id="UP000663879"/>
    </source>
</evidence>
<name>A0A814HPW6_9BILA</name>
<feature type="compositionally biased region" description="Basic residues" evidence="1">
    <location>
        <begin position="67"/>
        <end position="81"/>
    </location>
</feature>
<organism evidence="2 3">
    <name type="scientific">Brachionus calyciflorus</name>
    <dbReference type="NCBI Taxonomy" id="104777"/>
    <lineage>
        <taxon>Eukaryota</taxon>
        <taxon>Metazoa</taxon>
        <taxon>Spiralia</taxon>
        <taxon>Gnathifera</taxon>
        <taxon>Rotifera</taxon>
        <taxon>Eurotatoria</taxon>
        <taxon>Monogononta</taxon>
        <taxon>Pseudotrocha</taxon>
        <taxon>Ploima</taxon>
        <taxon>Brachionidae</taxon>
        <taxon>Brachionus</taxon>
    </lineage>
</organism>
<dbReference type="Proteomes" id="UP000663879">
    <property type="component" value="Unassembled WGS sequence"/>
</dbReference>
<proteinExistence type="predicted"/>
<reference evidence="2" key="1">
    <citation type="submission" date="2021-02" db="EMBL/GenBank/DDBJ databases">
        <authorList>
            <person name="Nowell W R."/>
        </authorList>
    </citation>
    <scope>NUCLEOTIDE SEQUENCE</scope>
    <source>
        <strain evidence="2">Ploen Becks lab</strain>
    </source>
</reference>
<dbReference type="EMBL" id="CAJNOC010004185">
    <property type="protein sequence ID" value="CAF1012582.1"/>
    <property type="molecule type" value="Genomic_DNA"/>
</dbReference>
<feature type="region of interest" description="Disordered" evidence="1">
    <location>
        <begin position="1"/>
        <end position="108"/>
    </location>
</feature>
<sequence>MPRNRSSSESSDSTSSGGYKSKRSSYKSRRRSTSSSSSSSSSPRSRSRKDRRRDHSSSSSASDSYKKSKKYSKSKKSRSRSPKNIGPKQKTLDIDEERTKNYDFTDGVDDLYKNEKTRQKTLTKLEESGGFQPKSFKSSRSNKKKEDISKFRSDVAHENAIFGTSAESLTRSADTLLNPGILSSSNKSIMSDLFFEDQKTRQEKWKFKMIEILSAK</sequence>
<gene>
    <name evidence="2" type="ORF">OXX778_LOCUS16968</name>
</gene>
<feature type="compositionally biased region" description="Basic and acidic residues" evidence="1">
    <location>
        <begin position="90"/>
        <end position="103"/>
    </location>
</feature>
<dbReference type="AlphaFoldDB" id="A0A814HPW6"/>
<comment type="caution">
    <text evidence="2">The sequence shown here is derived from an EMBL/GenBank/DDBJ whole genome shotgun (WGS) entry which is preliminary data.</text>
</comment>
<dbReference type="OrthoDB" id="10555860at2759"/>
<protein>
    <submittedName>
        <fullName evidence="2">Uncharacterized protein</fullName>
    </submittedName>
</protein>
<feature type="region of interest" description="Disordered" evidence="1">
    <location>
        <begin position="123"/>
        <end position="150"/>
    </location>
</feature>
<feature type="compositionally biased region" description="Basic residues" evidence="1">
    <location>
        <begin position="45"/>
        <end position="54"/>
    </location>
</feature>
<feature type="compositionally biased region" description="Basic residues" evidence="1">
    <location>
        <begin position="20"/>
        <end position="32"/>
    </location>
</feature>
<feature type="compositionally biased region" description="Low complexity" evidence="1">
    <location>
        <begin position="33"/>
        <end position="44"/>
    </location>
</feature>
<accession>A0A814HPW6</accession>
<evidence type="ECO:0000256" key="1">
    <source>
        <dbReference type="SAM" id="MobiDB-lite"/>
    </source>
</evidence>